<reference evidence="3" key="1">
    <citation type="journal article" date="2019" name="Int. J. Syst. Evol. Microbiol.">
        <title>The Global Catalogue of Microorganisms (GCM) 10K type strain sequencing project: providing services to taxonomists for standard genome sequencing and annotation.</title>
        <authorList>
            <consortium name="The Broad Institute Genomics Platform"/>
            <consortium name="The Broad Institute Genome Sequencing Center for Infectious Disease"/>
            <person name="Wu L."/>
            <person name="Ma J."/>
        </authorList>
    </citation>
    <scope>NUCLEOTIDE SEQUENCE [LARGE SCALE GENOMIC DNA]</scope>
    <source>
        <strain evidence="3">KCTC 52640</strain>
    </source>
</reference>
<keyword evidence="1" id="KW-0812">Transmembrane</keyword>
<keyword evidence="1" id="KW-0472">Membrane</keyword>
<proteinExistence type="predicted"/>
<keyword evidence="3" id="KW-1185">Reference proteome</keyword>
<protein>
    <submittedName>
        <fullName evidence="2">MerC domain-containing protein</fullName>
    </submittedName>
</protein>
<dbReference type="InterPro" id="IPR004891">
    <property type="entry name" value="Mercury-R_MerC"/>
</dbReference>
<feature type="transmembrane region" description="Helical" evidence="1">
    <location>
        <begin position="20"/>
        <end position="45"/>
    </location>
</feature>
<dbReference type="Proteomes" id="UP001595462">
    <property type="component" value="Unassembled WGS sequence"/>
</dbReference>
<name>A0ABV7EQ99_9GAMM</name>
<evidence type="ECO:0000256" key="1">
    <source>
        <dbReference type="SAM" id="Phobius"/>
    </source>
</evidence>
<sequence>MRSDSSSNFTGKLDKTAVALSGLCLVHCLLLPLFIAVFPILGFTVVSHETFHQLILLLVIPTTVIALGMGYRRHHSRVVATLGLAGVAALVVAAFAVHELGTEALERGVTVAGGLLLAAAHLRNFRLTRAGHDHGHHLATAAMRKRPAGEP</sequence>
<organism evidence="2 3">
    <name type="scientific">Salinisphaera aquimarina</name>
    <dbReference type="NCBI Taxonomy" id="2094031"/>
    <lineage>
        <taxon>Bacteria</taxon>
        <taxon>Pseudomonadati</taxon>
        <taxon>Pseudomonadota</taxon>
        <taxon>Gammaproteobacteria</taxon>
        <taxon>Salinisphaerales</taxon>
        <taxon>Salinisphaeraceae</taxon>
        <taxon>Salinisphaera</taxon>
    </lineage>
</organism>
<accession>A0ABV7EQ99</accession>
<dbReference type="EMBL" id="JBHRSS010000003">
    <property type="protein sequence ID" value="MFC3103545.1"/>
    <property type="molecule type" value="Genomic_DNA"/>
</dbReference>
<evidence type="ECO:0000313" key="2">
    <source>
        <dbReference type="EMBL" id="MFC3103545.1"/>
    </source>
</evidence>
<gene>
    <name evidence="2" type="ORF">ACFOSU_06540</name>
</gene>
<comment type="caution">
    <text evidence="2">The sequence shown here is derived from an EMBL/GenBank/DDBJ whole genome shotgun (WGS) entry which is preliminary data.</text>
</comment>
<dbReference type="Pfam" id="PF03203">
    <property type="entry name" value="MerC"/>
    <property type="match status" value="1"/>
</dbReference>
<feature type="transmembrane region" description="Helical" evidence="1">
    <location>
        <begin position="51"/>
        <end position="71"/>
    </location>
</feature>
<feature type="transmembrane region" description="Helical" evidence="1">
    <location>
        <begin position="78"/>
        <end position="98"/>
    </location>
</feature>
<dbReference type="RefSeq" id="WP_380687675.1">
    <property type="nucleotide sequence ID" value="NZ_JBHRSS010000003.1"/>
</dbReference>
<evidence type="ECO:0000313" key="3">
    <source>
        <dbReference type="Proteomes" id="UP001595462"/>
    </source>
</evidence>
<keyword evidence="1" id="KW-1133">Transmembrane helix</keyword>